<name>A0AA39YLC8_9PEZI</name>
<dbReference type="SMART" id="SM00220">
    <property type="entry name" value="S_TKc"/>
    <property type="match status" value="1"/>
</dbReference>
<reference evidence="6" key="1">
    <citation type="submission" date="2023-06" db="EMBL/GenBank/DDBJ databases">
        <title>Genome-scale phylogeny and comparative genomics of the fungal order Sordariales.</title>
        <authorList>
            <consortium name="Lawrence Berkeley National Laboratory"/>
            <person name="Hensen N."/>
            <person name="Bonometti L."/>
            <person name="Westerberg I."/>
            <person name="Brannstrom I.O."/>
            <person name="Guillou S."/>
            <person name="Cros-Aarteil S."/>
            <person name="Calhoun S."/>
            <person name="Haridas S."/>
            <person name="Kuo A."/>
            <person name="Mondo S."/>
            <person name="Pangilinan J."/>
            <person name="Riley R."/>
            <person name="Labutti K."/>
            <person name="Andreopoulos B."/>
            <person name="Lipzen A."/>
            <person name="Chen C."/>
            <person name="Yanf M."/>
            <person name="Daum C."/>
            <person name="Ng V."/>
            <person name="Clum A."/>
            <person name="Steindorff A."/>
            <person name="Ohm R."/>
            <person name="Martin F."/>
            <person name="Silar P."/>
            <person name="Natvig D."/>
            <person name="Lalanne C."/>
            <person name="Gautier V."/>
            <person name="Ament-Velasquez S.L."/>
            <person name="Kruys A."/>
            <person name="Hutchinson M.I."/>
            <person name="Powell A.J."/>
            <person name="Barry K."/>
            <person name="Miller A.N."/>
            <person name="Grigoriev I.V."/>
            <person name="Debuchy R."/>
            <person name="Gladieux P."/>
            <person name="Thoren M.H."/>
            <person name="Johannesson H."/>
        </authorList>
    </citation>
    <scope>NUCLEOTIDE SEQUENCE</scope>
    <source>
        <strain evidence="6">CBS 307.81</strain>
    </source>
</reference>
<evidence type="ECO:0000313" key="6">
    <source>
        <dbReference type="EMBL" id="KAK0654723.1"/>
    </source>
</evidence>
<dbReference type="PANTHER" id="PTHR44329">
    <property type="entry name" value="SERINE/THREONINE-PROTEIN KINASE TNNI3K-RELATED"/>
    <property type="match status" value="1"/>
</dbReference>
<dbReference type="InterPro" id="IPR051681">
    <property type="entry name" value="Ser/Thr_Kinases-Pseudokinases"/>
</dbReference>
<evidence type="ECO:0000256" key="2">
    <source>
        <dbReference type="ARBA" id="ARBA00022741"/>
    </source>
</evidence>
<evidence type="ECO:0000256" key="4">
    <source>
        <dbReference type="ARBA" id="ARBA00022840"/>
    </source>
</evidence>
<dbReference type="EMBL" id="JAULSY010000212">
    <property type="protein sequence ID" value="KAK0654723.1"/>
    <property type="molecule type" value="Genomic_DNA"/>
</dbReference>
<keyword evidence="3" id="KW-0418">Kinase</keyword>
<keyword evidence="4" id="KW-0067">ATP-binding</keyword>
<dbReference type="PROSITE" id="PS50011">
    <property type="entry name" value="PROTEIN_KINASE_DOM"/>
    <property type="match status" value="1"/>
</dbReference>
<evidence type="ECO:0000259" key="5">
    <source>
        <dbReference type="PROSITE" id="PS50011"/>
    </source>
</evidence>
<evidence type="ECO:0000256" key="1">
    <source>
        <dbReference type="ARBA" id="ARBA00022679"/>
    </source>
</evidence>
<proteinExistence type="predicted"/>
<accession>A0AA39YLC8</accession>
<keyword evidence="1" id="KW-0808">Transferase</keyword>
<keyword evidence="7" id="KW-1185">Reference proteome</keyword>
<dbReference type="AlphaFoldDB" id="A0AA39YLC8"/>
<protein>
    <recommendedName>
        <fullName evidence="5">Protein kinase domain-containing protein</fullName>
    </recommendedName>
</protein>
<dbReference type="GO" id="GO:0004674">
    <property type="term" value="F:protein serine/threonine kinase activity"/>
    <property type="evidence" value="ECO:0007669"/>
    <property type="project" value="TreeGrafter"/>
</dbReference>
<comment type="caution">
    <text evidence="6">The sequence shown here is derived from an EMBL/GenBank/DDBJ whole genome shotgun (WGS) entry which is preliminary data.</text>
</comment>
<evidence type="ECO:0000256" key="3">
    <source>
        <dbReference type="ARBA" id="ARBA00022777"/>
    </source>
</evidence>
<dbReference type="SUPFAM" id="SSF56112">
    <property type="entry name" value="Protein kinase-like (PK-like)"/>
    <property type="match status" value="1"/>
</dbReference>
<dbReference type="InterPro" id="IPR011009">
    <property type="entry name" value="Kinase-like_dom_sf"/>
</dbReference>
<gene>
    <name evidence="6" type="ORF">QBC41DRAFT_57313</name>
</gene>
<sequence length="609" mass="70152">MELSSRTFNDVLSPLAAYRLQKPGENPSEIDAEDSKWGDEFIRSLTLSATPKWRLDGVDTDGRRFFAAPLFAFDKQPVRIDVWLPPFQDYPRELRKMLKPEEAIYTPKDQLLSLPISKFLLKTLEEWSPTVPDFERTYLSAPFGSRIVIEDVATSFQDMTVYFWPDYNVENNMCSVDHLKKAWHDSVKEEEWPPTVDLSELKLKKQIHEAISLVTLPRHSGERVVVLKSLLRDQRYLYNEIKNLLSLTPHENLVPKPLFIVTKKVKFGGKRGVVGFLMEYFEGGSLRDLLLRNKAIGAELDMRQKLRFARQLTEVLMHVNQHRLGFYPDLKPDNLVIRSGATQTDNGEEQQVMDLVLLDLEQRGGWFSWSPPEVAYVEYLDILATELEDKHDQEKQRAISQLQECIGGWEATSQSTTYKDQDGGFSFAWKALLKERLETGSKRLERAQVFMLGKLLWCLFEGEARVRCGIDHAILQENDREDSIGFPHFGDEKTTTQMRDLIRECTRGAPEWETDEKKRQKTVLVLQGGKLVPKGTSVDETTDTAAKNVARAFWTRELEQADYFMDELRLSKRTEIDVFPPGCILSKANRRPLLKDILSVLFKLEEAGL</sequence>
<dbReference type="PANTHER" id="PTHR44329:SF288">
    <property type="entry name" value="MITOGEN-ACTIVATED PROTEIN KINASE KINASE KINASE 20"/>
    <property type="match status" value="1"/>
</dbReference>
<dbReference type="Proteomes" id="UP001174997">
    <property type="component" value="Unassembled WGS sequence"/>
</dbReference>
<keyword evidence="2" id="KW-0547">Nucleotide-binding</keyword>
<feature type="domain" description="Protein kinase" evidence="5">
    <location>
        <begin position="200"/>
        <end position="532"/>
    </location>
</feature>
<evidence type="ECO:0000313" key="7">
    <source>
        <dbReference type="Proteomes" id="UP001174997"/>
    </source>
</evidence>
<dbReference type="GO" id="GO:0005524">
    <property type="term" value="F:ATP binding"/>
    <property type="evidence" value="ECO:0007669"/>
    <property type="project" value="UniProtKB-KW"/>
</dbReference>
<dbReference type="Gene3D" id="1.10.510.10">
    <property type="entry name" value="Transferase(Phosphotransferase) domain 1"/>
    <property type="match status" value="1"/>
</dbReference>
<dbReference type="InterPro" id="IPR000719">
    <property type="entry name" value="Prot_kinase_dom"/>
</dbReference>
<organism evidence="6 7">
    <name type="scientific">Cercophora samala</name>
    <dbReference type="NCBI Taxonomy" id="330535"/>
    <lineage>
        <taxon>Eukaryota</taxon>
        <taxon>Fungi</taxon>
        <taxon>Dikarya</taxon>
        <taxon>Ascomycota</taxon>
        <taxon>Pezizomycotina</taxon>
        <taxon>Sordariomycetes</taxon>
        <taxon>Sordariomycetidae</taxon>
        <taxon>Sordariales</taxon>
        <taxon>Lasiosphaeriaceae</taxon>
        <taxon>Cercophora</taxon>
    </lineage>
</organism>